<accession>A0A392VYW3</accession>
<dbReference type="AlphaFoldDB" id="A0A392VYW3"/>
<sequence>RAGATRSANGARADFLLESARRATEAGAVRSVTLFF</sequence>
<evidence type="ECO:0000313" key="1">
    <source>
        <dbReference type="EMBL" id="MCI93177.1"/>
    </source>
</evidence>
<comment type="caution">
    <text evidence="1">The sequence shown here is derived from an EMBL/GenBank/DDBJ whole genome shotgun (WGS) entry which is preliminary data.</text>
</comment>
<proteinExistence type="predicted"/>
<dbReference type="EMBL" id="LXQA011321879">
    <property type="protein sequence ID" value="MCI93177.1"/>
    <property type="molecule type" value="Genomic_DNA"/>
</dbReference>
<evidence type="ECO:0000313" key="2">
    <source>
        <dbReference type="Proteomes" id="UP000265520"/>
    </source>
</evidence>
<protein>
    <submittedName>
        <fullName evidence="1">Uncharacterized protein</fullName>
    </submittedName>
</protein>
<reference evidence="1 2" key="1">
    <citation type="journal article" date="2018" name="Front. Plant Sci.">
        <title>Red Clover (Trifolium pratense) and Zigzag Clover (T. medium) - A Picture of Genomic Similarities and Differences.</title>
        <authorList>
            <person name="Dluhosova J."/>
            <person name="Istvanek J."/>
            <person name="Nedelnik J."/>
            <person name="Repkova J."/>
        </authorList>
    </citation>
    <scope>NUCLEOTIDE SEQUENCE [LARGE SCALE GENOMIC DNA]</scope>
    <source>
        <strain evidence="2">cv. 10/8</strain>
        <tissue evidence="1">Leaf</tissue>
    </source>
</reference>
<feature type="non-terminal residue" evidence="1">
    <location>
        <position position="1"/>
    </location>
</feature>
<organism evidence="1 2">
    <name type="scientific">Trifolium medium</name>
    <dbReference type="NCBI Taxonomy" id="97028"/>
    <lineage>
        <taxon>Eukaryota</taxon>
        <taxon>Viridiplantae</taxon>
        <taxon>Streptophyta</taxon>
        <taxon>Embryophyta</taxon>
        <taxon>Tracheophyta</taxon>
        <taxon>Spermatophyta</taxon>
        <taxon>Magnoliopsida</taxon>
        <taxon>eudicotyledons</taxon>
        <taxon>Gunneridae</taxon>
        <taxon>Pentapetalae</taxon>
        <taxon>rosids</taxon>
        <taxon>fabids</taxon>
        <taxon>Fabales</taxon>
        <taxon>Fabaceae</taxon>
        <taxon>Papilionoideae</taxon>
        <taxon>50 kb inversion clade</taxon>
        <taxon>NPAAA clade</taxon>
        <taxon>Hologalegina</taxon>
        <taxon>IRL clade</taxon>
        <taxon>Trifolieae</taxon>
        <taxon>Trifolium</taxon>
    </lineage>
</organism>
<dbReference type="Proteomes" id="UP000265520">
    <property type="component" value="Unassembled WGS sequence"/>
</dbReference>
<name>A0A392VYW3_9FABA</name>
<keyword evidence="2" id="KW-1185">Reference proteome</keyword>